<dbReference type="Pfam" id="PF13639">
    <property type="entry name" value="zf-RING_2"/>
    <property type="match status" value="1"/>
</dbReference>
<keyword evidence="14" id="KW-1185">Reference proteome</keyword>
<dbReference type="SUPFAM" id="SSF57850">
    <property type="entry name" value="RING/U-box"/>
    <property type="match status" value="1"/>
</dbReference>
<keyword evidence="6 11" id="KW-1133">Transmembrane helix</keyword>
<evidence type="ECO:0000259" key="12">
    <source>
        <dbReference type="PROSITE" id="PS50089"/>
    </source>
</evidence>
<feature type="compositionally biased region" description="Polar residues" evidence="10">
    <location>
        <begin position="279"/>
        <end position="289"/>
    </location>
</feature>
<evidence type="ECO:0000256" key="3">
    <source>
        <dbReference type="ARBA" id="ARBA00022723"/>
    </source>
</evidence>
<keyword evidence="2 11" id="KW-0812">Transmembrane</keyword>
<evidence type="ECO:0000256" key="11">
    <source>
        <dbReference type="SAM" id="Phobius"/>
    </source>
</evidence>
<feature type="region of interest" description="Disordered" evidence="10">
    <location>
        <begin position="325"/>
        <end position="350"/>
    </location>
</feature>
<keyword evidence="3" id="KW-0479">Metal-binding</keyword>
<dbReference type="PANTHER" id="PTHR46539">
    <property type="entry name" value="E3 UBIQUITIN-PROTEIN LIGASE ATL42"/>
    <property type="match status" value="1"/>
</dbReference>
<name>A0ABQ9KLT4_HEVBR</name>
<reference evidence="13" key="1">
    <citation type="journal article" date="2023" name="Plant Biotechnol. J.">
        <title>Chromosome-level wild Hevea brasiliensis genome provides new tools for genomic-assisted breeding and valuable loci to elevate rubber yield.</title>
        <authorList>
            <person name="Cheng H."/>
            <person name="Song X."/>
            <person name="Hu Y."/>
            <person name="Wu T."/>
            <person name="Yang Q."/>
            <person name="An Z."/>
            <person name="Feng S."/>
            <person name="Deng Z."/>
            <person name="Wu W."/>
            <person name="Zeng X."/>
            <person name="Tu M."/>
            <person name="Wang X."/>
            <person name="Huang H."/>
        </authorList>
    </citation>
    <scope>NUCLEOTIDE SEQUENCE</scope>
    <source>
        <strain evidence="13">MT/VB/25A 57/8</strain>
    </source>
</reference>
<feature type="region of interest" description="Disordered" evidence="10">
    <location>
        <begin position="402"/>
        <end position="441"/>
    </location>
</feature>
<keyword evidence="7 11" id="KW-0472">Membrane</keyword>
<comment type="caution">
    <text evidence="13">The sequence shown here is derived from an EMBL/GenBank/DDBJ whole genome shotgun (WGS) entry which is preliminary data.</text>
</comment>
<evidence type="ECO:0000313" key="14">
    <source>
        <dbReference type="Proteomes" id="UP001174677"/>
    </source>
</evidence>
<evidence type="ECO:0000256" key="2">
    <source>
        <dbReference type="ARBA" id="ARBA00022692"/>
    </source>
</evidence>
<dbReference type="EMBL" id="JARPOI010000017">
    <property type="protein sequence ID" value="KAJ9140296.1"/>
    <property type="molecule type" value="Genomic_DNA"/>
</dbReference>
<dbReference type="InterPro" id="IPR013083">
    <property type="entry name" value="Znf_RING/FYVE/PHD"/>
</dbReference>
<dbReference type="SMART" id="SM00184">
    <property type="entry name" value="RING"/>
    <property type="match status" value="1"/>
</dbReference>
<dbReference type="PROSITE" id="PS50089">
    <property type="entry name" value="ZF_RING_2"/>
    <property type="match status" value="1"/>
</dbReference>
<keyword evidence="4 9" id="KW-0863">Zinc-finger</keyword>
<dbReference type="Gene3D" id="3.30.40.10">
    <property type="entry name" value="Zinc/RING finger domain, C3HC4 (zinc finger)"/>
    <property type="match status" value="1"/>
</dbReference>
<proteinExistence type="inferred from homology"/>
<accession>A0ABQ9KLT4</accession>
<dbReference type="Proteomes" id="UP001174677">
    <property type="component" value="Chromosome 17"/>
</dbReference>
<feature type="transmembrane region" description="Helical" evidence="11">
    <location>
        <begin position="72"/>
        <end position="92"/>
    </location>
</feature>
<evidence type="ECO:0000313" key="13">
    <source>
        <dbReference type="EMBL" id="KAJ9140296.1"/>
    </source>
</evidence>
<evidence type="ECO:0000256" key="6">
    <source>
        <dbReference type="ARBA" id="ARBA00022989"/>
    </source>
</evidence>
<organism evidence="13 14">
    <name type="scientific">Hevea brasiliensis</name>
    <name type="common">Para rubber tree</name>
    <name type="synonym">Siphonia brasiliensis</name>
    <dbReference type="NCBI Taxonomy" id="3981"/>
    <lineage>
        <taxon>Eukaryota</taxon>
        <taxon>Viridiplantae</taxon>
        <taxon>Streptophyta</taxon>
        <taxon>Embryophyta</taxon>
        <taxon>Tracheophyta</taxon>
        <taxon>Spermatophyta</taxon>
        <taxon>Magnoliopsida</taxon>
        <taxon>eudicotyledons</taxon>
        <taxon>Gunneridae</taxon>
        <taxon>Pentapetalae</taxon>
        <taxon>rosids</taxon>
        <taxon>fabids</taxon>
        <taxon>Malpighiales</taxon>
        <taxon>Euphorbiaceae</taxon>
        <taxon>Crotonoideae</taxon>
        <taxon>Micrandreae</taxon>
        <taxon>Hevea</taxon>
    </lineage>
</organism>
<evidence type="ECO:0000256" key="5">
    <source>
        <dbReference type="ARBA" id="ARBA00022833"/>
    </source>
</evidence>
<feature type="compositionally biased region" description="Acidic residues" evidence="10">
    <location>
        <begin position="332"/>
        <end position="341"/>
    </location>
</feature>
<evidence type="ECO:0000256" key="10">
    <source>
        <dbReference type="SAM" id="MobiDB-lite"/>
    </source>
</evidence>
<protein>
    <recommendedName>
        <fullName evidence="12">RING-type domain-containing protein</fullName>
    </recommendedName>
</protein>
<dbReference type="PANTHER" id="PTHR46539:SF2">
    <property type="entry name" value="RING-H2 FINGER PROTEIN ATL43"/>
    <property type="match status" value="1"/>
</dbReference>
<feature type="region of interest" description="Disordered" evidence="10">
    <location>
        <begin position="215"/>
        <end position="234"/>
    </location>
</feature>
<feature type="region of interest" description="Disordered" evidence="10">
    <location>
        <begin position="269"/>
        <end position="293"/>
    </location>
</feature>
<sequence length="498" mass="55012">MLLLCKFNNAFFFASIFLLYLISLFPLLFADVDSRITPPPDAPFMTTSFSSPPSPPPFPDFLNSSSPFKPSIAVVVGVLTTMFSITLLLLLYTKHCKRGNVVVYNGFHSDSISRTGYAPSTARKNSGIDRAVIESLPIFRFSSLRGQKDGLECAVCLTRFEPPEVLRLLPKCKHAFHVECVDTWLDAHCTCPLCRYRVDPEDILLIDHASSNILHGNHLRPPPEDPESLDVESRKAETQSEICRRISGRHSSAGEKASGFLPQIVVQRPTAGSERVPSGSHNHSSNGPTSFARRSLDIGSLRKKSNSESVAVGCFDRYQSNQRKDGLLLTNDDGDGDGDGDGDNRESKKTVLGAVGDMTRLEHRIIVSGSGFHQRWSDVQPSDLLYLRSELIISGSRRLSTAFGSRPSVGRQQQQQNAEGEGNERVGESIDEESGRSVINSRSVSEITGLNRFSSRESNNSRHHRERQAGVVSRWLAWISSRSQKDVRANRTPTDVAA</sequence>
<dbReference type="InterPro" id="IPR001841">
    <property type="entry name" value="Znf_RING"/>
</dbReference>
<evidence type="ECO:0000256" key="8">
    <source>
        <dbReference type="ARBA" id="ARBA00024209"/>
    </source>
</evidence>
<comment type="similarity">
    <text evidence="8">Belongs to the RING-type zinc finger family. ATL subfamily.</text>
</comment>
<dbReference type="CDD" id="cd16461">
    <property type="entry name" value="RING-H2_EL5-like"/>
    <property type="match status" value="1"/>
</dbReference>
<evidence type="ECO:0000256" key="7">
    <source>
        <dbReference type="ARBA" id="ARBA00023136"/>
    </source>
</evidence>
<comment type="subcellular location">
    <subcellularLocation>
        <location evidence="1">Membrane</location>
    </subcellularLocation>
</comment>
<keyword evidence="5" id="KW-0862">Zinc</keyword>
<gene>
    <name evidence="13" type="ORF">P3X46_030960</name>
</gene>
<evidence type="ECO:0000256" key="1">
    <source>
        <dbReference type="ARBA" id="ARBA00004370"/>
    </source>
</evidence>
<evidence type="ECO:0000256" key="4">
    <source>
        <dbReference type="ARBA" id="ARBA00022771"/>
    </source>
</evidence>
<feature type="domain" description="RING-type" evidence="12">
    <location>
        <begin position="153"/>
        <end position="195"/>
    </location>
</feature>
<evidence type="ECO:0000256" key="9">
    <source>
        <dbReference type="PROSITE-ProRule" id="PRU00175"/>
    </source>
</evidence>